<dbReference type="Proteomes" id="UP001597046">
    <property type="component" value="Unassembled WGS sequence"/>
</dbReference>
<accession>A0ABW3MWW4</accession>
<proteinExistence type="predicted"/>
<evidence type="ECO:0000313" key="2">
    <source>
        <dbReference type="EMBL" id="MFD1053929.1"/>
    </source>
</evidence>
<dbReference type="SUPFAM" id="SSF55729">
    <property type="entry name" value="Acyl-CoA N-acyltransferases (Nat)"/>
    <property type="match status" value="1"/>
</dbReference>
<organism evidence="2 3">
    <name type="scientific">Terrabacter terrigena</name>
    <dbReference type="NCBI Taxonomy" id="574718"/>
    <lineage>
        <taxon>Bacteria</taxon>
        <taxon>Bacillati</taxon>
        <taxon>Actinomycetota</taxon>
        <taxon>Actinomycetes</taxon>
        <taxon>Micrococcales</taxon>
        <taxon>Intrasporangiaceae</taxon>
        <taxon>Terrabacter</taxon>
    </lineage>
</organism>
<dbReference type="EMBL" id="JBHTKH010000003">
    <property type="protein sequence ID" value="MFD1053929.1"/>
    <property type="molecule type" value="Genomic_DNA"/>
</dbReference>
<dbReference type="InterPro" id="IPR016181">
    <property type="entry name" value="Acyl_CoA_acyltransferase"/>
</dbReference>
<feature type="domain" description="N-acetyltransferase" evidence="1">
    <location>
        <begin position="144"/>
        <end position="287"/>
    </location>
</feature>
<dbReference type="InterPro" id="IPR000182">
    <property type="entry name" value="GNAT_dom"/>
</dbReference>
<evidence type="ECO:0000313" key="3">
    <source>
        <dbReference type="Proteomes" id="UP001597046"/>
    </source>
</evidence>
<sequence>MKVPTDVGAMGVTQATALAESAEAEFMYAFETGAPPSARSALGMTAVRLGGGVVLAMGADPTGGYWNKALGFGVTEPVTDALVRAVLEVYRASGSAVAVLQLAPAALPEDWDDICGRHGIVGGTVWAKLLRSAGPEIRPTTTELRVGRIGPGDVDDWSRVYCAGFEMPEDPDLVAFFGSGTDEARGFHSFGAWSGDRLVAAANLHVSGTVAAFCGAATLPGERRRGAQSAFMAARLAEATRLGCEWMSAETWQEFDGHVNPSLHNMERAGFVQVYDRRNWVWREEHV</sequence>
<protein>
    <submittedName>
        <fullName evidence="2">GCN5 family acetyltransferase</fullName>
    </submittedName>
</protein>
<dbReference type="Gene3D" id="3.40.630.30">
    <property type="match status" value="1"/>
</dbReference>
<keyword evidence="3" id="KW-1185">Reference proteome</keyword>
<comment type="caution">
    <text evidence="2">The sequence shown here is derived from an EMBL/GenBank/DDBJ whole genome shotgun (WGS) entry which is preliminary data.</text>
</comment>
<dbReference type="RefSeq" id="WP_386051797.1">
    <property type="nucleotide sequence ID" value="NZ_JBHTKH010000003.1"/>
</dbReference>
<name>A0ABW3MWW4_9MICO</name>
<evidence type="ECO:0000259" key="1">
    <source>
        <dbReference type="PROSITE" id="PS51186"/>
    </source>
</evidence>
<gene>
    <name evidence="2" type="ORF">ACFQ2V_06385</name>
</gene>
<dbReference type="PROSITE" id="PS51186">
    <property type="entry name" value="GNAT"/>
    <property type="match status" value="1"/>
</dbReference>
<reference evidence="3" key="1">
    <citation type="journal article" date="2019" name="Int. J. Syst. Evol. Microbiol.">
        <title>The Global Catalogue of Microorganisms (GCM) 10K type strain sequencing project: providing services to taxonomists for standard genome sequencing and annotation.</title>
        <authorList>
            <consortium name="The Broad Institute Genomics Platform"/>
            <consortium name="The Broad Institute Genome Sequencing Center for Infectious Disease"/>
            <person name="Wu L."/>
            <person name="Ma J."/>
        </authorList>
    </citation>
    <scope>NUCLEOTIDE SEQUENCE [LARGE SCALE GENOMIC DNA]</scope>
    <source>
        <strain evidence="3">CCUG 57508</strain>
    </source>
</reference>